<dbReference type="PANTHER" id="PTHR30146:SF109">
    <property type="entry name" value="HTH-TYPE TRANSCRIPTIONAL REGULATOR GALS"/>
    <property type="match status" value="1"/>
</dbReference>
<dbReference type="Pfam" id="PF13377">
    <property type="entry name" value="Peripla_BP_3"/>
    <property type="match status" value="1"/>
</dbReference>
<dbReference type="GO" id="GO:0000976">
    <property type="term" value="F:transcription cis-regulatory region binding"/>
    <property type="evidence" value="ECO:0007669"/>
    <property type="project" value="TreeGrafter"/>
</dbReference>
<feature type="domain" description="HTH lacI-type" evidence="4">
    <location>
        <begin position="7"/>
        <end position="61"/>
    </location>
</feature>
<comment type="caution">
    <text evidence="5">The sequence shown here is derived from an EMBL/GenBank/DDBJ whole genome shotgun (WGS) entry which is preliminary data.</text>
</comment>
<evidence type="ECO:0000256" key="1">
    <source>
        <dbReference type="ARBA" id="ARBA00023015"/>
    </source>
</evidence>
<gene>
    <name evidence="5" type="ORF">Aru02nite_15950</name>
</gene>
<proteinExistence type="predicted"/>
<dbReference type="CDD" id="cd06292">
    <property type="entry name" value="PBP1_AglR_RafR-like"/>
    <property type="match status" value="1"/>
</dbReference>
<keyword evidence="2" id="KW-0238">DNA-binding</keyword>
<evidence type="ECO:0000256" key="2">
    <source>
        <dbReference type="ARBA" id="ARBA00023125"/>
    </source>
</evidence>
<dbReference type="SUPFAM" id="SSF53822">
    <property type="entry name" value="Periplasmic binding protein-like I"/>
    <property type="match status" value="1"/>
</dbReference>
<keyword evidence="6" id="KW-1185">Reference proteome</keyword>
<evidence type="ECO:0000256" key="3">
    <source>
        <dbReference type="ARBA" id="ARBA00023163"/>
    </source>
</evidence>
<dbReference type="EMBL" id="BOMB01000009">
    <property type="protein sequence ID" value="GID10706.1"/>
    <property type="molecule type" value="Genomic_DNA"/>
</dbReference>
<evidence type="ECO:0000313" key="6">
    <source>
        <dbReference type="Proteomes" id="UP000612808"/>
    </source>
</evidence>
<dbReference type="Proteomes" id="UP000612808">
    <property type="component" value="Unassembled WGS sequence"/>
</dbReference>
<dbReference type="Gene3D" id="3.40.50.2300">
    <property type="match status" value="2"/>
</dbReference>
<dbReference type="GO" id="GO:0003700">
    <property type="term" value="F:DNA-binding transcription factor activity"/>
    <property type="evidence" value="ECO:0007669"/>
    <property type="project" value="TreeGrafter"/>
</dbReference>
<dbReference type="InterPro" id="IPR028082">
    <property type="entry name" value="Peripla_BP_I"/>
</dbReference>
<dbReference type="Pfam" id="PF00356">
    <property type="entry name" value="LacI"/>
    <property type="match status" value="1"/>
</dbReference>
<dbReference type="AlphaFoldDB" id="A0A8J3IVH4"/>
<sequence length="361" mass="38788">MSEPSGPTMASIGRVAGVSRQTVWNVLHAPDKVRPETRARVERAIRDERYRPNRVARSLRTRSARLLGYCMEPRGGPDLNPVQDRFLHAVTEAAEARGYHVLLFTTQRGDPGRRASSRGGREDDRLDGYAELLAEAAVDGFVLSDTTVDDPRQAWLHERGVPYAAFGRSWSDGEDPGPWVDIDGAAGVESAVTHLYEQGHRRIGFVGWPTGSGVGEDRVSGWRRGCERLGLAPGPLARGDNTSDTGQALAAELLDGPDAPTALVCVSDVLALGCLAELRRRGLRPGADIGVTGFDDAPFAALPGVELSSVEQPIERVGADVVRLLIDQLTGEPPAESHIVLAPSLRVRASSIHPTTDPVTP</sequence>
<reference evidence="5" key="1">
    <citation type="submission" date="2021-01" db="EMBL/GenBank/DDBJ databases">
        <title>Whole genome shotgun sequence of Actinocatenispora rupis NBRC 107355.</title>
        <authorList>
            <person name="Komaki H."/>
            <person name="Tamura T."/>
        </authorList>
    </citation>
    <scope>NUCLEOTIDE SEQUENCE</scope>
    <source>
        <strain evidence="5">NBRC 107355</strain>
    </source>
</reference>
<organism evidence="5 6">
    <name type="scientific">Actinocatenispora rupis</name>
    <dbReference type="NCBI Taxonomy" id="519421"/>
    <lineage>
        <taxon>Bacteria</taxon>
        <taxon>Bacillati</taxon>
        <taxon>Actinomycetota</taxon>
        <taxon>Actinomycetes</taxon>
        <taxon>Micromonosporales</taxon>
        <taxon>Micromonosporaceae</taxon>
        <taxon>Actinocatenispora</taxon>
    </lineage>
</organism>
<dbReference type="PANTHER" id="PTHR30146">
    <property type="entry name" value="LACI-RELATED TRANSCRIPTIONAL REPRESSOR"/>
    <property type="match status" value="1"/>
</dbReference>
<dbReference type="Gene3D" id="1.10.260.40">
    <property type="entry name" value="lambda repressor-like DNA-binding domains"/>
    <property type="match status" value="1"/>
</dbReference>
<accession>A0A8J3IVH4</accession>
<dbReference type="InterPro" id="IPR010982">
    <property type="entry name" value="Lambda_DNA-bd_dom_sf"/>
</dbReference>
<dbReference type="CDD" id="cd01392">
    <property type="entry name" value="HTH_LacI"/>
    <property type="match status" value="1"/>
</dbReference>
<dbReference type="PROSITE" id="PS50932">
    <property type="entry name" value="HTH_LACI_2"/>
    <property type="match status" value="1"/>
</dbReference>
<keyword evidence="1" id="KW-0805">Transcription regulation</keyword>
<dbReference type="SUPFAM" id="SSF47413">
    <property type="entry name" value="lambda repressor-like DNA-binding domains"/>
    <property type="match status" value="1"/>
</dbReference>
<dbReference type="InterPro" id="IPR000843">
    <property type="entry name" value="HTH_LacI"/>
</dbReference>
<dbReference type="InterPro" id="IPR046335">
    <property type="entry name" value="LacI/GalR-like_sensor"/>
</dbReference>
<evidence type="ECO:0000313" key="5">
    <source>
        <dbReference type="EMBL" id="GID10706.1"/>
    </source>
</evidence>
<name>A0A8J3IVH4_9ACTN</name>
<protein>
    <submittedName>
        <fullName evidence="5">Alanine racemase</fullName>
    </submittedName>
</protein>
<evidence type="ECO:0000259" key="4">
    <source>
        <dbReference type="PROSITE" id="PS50932"/>
    </source>
</evidence>
<dbReference type="RefSeq" id="WP_203656142.1">
    <property type="nucleotide sequence ID" value="NZ_BAAAZM010000003.1"/>
</dbReference>
<keyword evidence="3" id="KW-0804">Transcription</keyword>
<dbReference type="SMART" id="SM00354">
    <property type="entry name" value="HTH_LACI"/>
    <property type="match status" value="1"/>
</dbReference>